<name>A0A3M8AM20_9MICO</name>
<feature type="domain" description="Polynucleotide kinase PNKP phosphatase" evidence="1">
    <location>
        <begin position="19"/>
        <end position="156"/>
    </location>
</feature>
<organism evidence="2 3">
    <name type="scientific">Agromyces tardus</name>
    <dbReference type="NCBI Taxonomy" id="2583849"/>
    <lineage>
        <taxon>Bacteria</taxon>
        <taxon>Bacillati</taxon>
        <taxon>Actinomycetota</taxon>
        <taxon>Actinomycetes</taxon>
        <taxon>Micrococcales</taxon>
        <taxon>Microbacteriaceae</taxon>
        <taxon>Agromyces</taxon>
    </lineage>
</organism>
<proteinExistence type="predicted"/>
<dbReference type="InterPro" id="IPR056782">
    <property type="entry name" value="HAD_PNKP"/>
</dbReference>
<accession>A0A3M8AM20</accession>
<sequence>MHPENWHVARGRELRSGPALIFDLDGVLADALHRQHFLHLAEPDWDGFYGAVDADEVLERGRALTEYFRDDVPVVVLTGRIDAVAEVTKSWLDRHGVRWDVLICRPPSDSDDSTHAVDYKRVEVRRLLEAGVEPVMAVDDNRRIVAMYEEFGIPSLYFPSGYYDNSARYDGGV</sequence>
<dbReference type="SUPFAM" id="SSF56784">
    <property type="entry name" value="HAD-like"/>
    <property type="match status" value="1"/>
</dbReference>
<protein>
    <recommendedName>
        <fullName evidence="1">Polynucleotide kinase PNKP phosphatase domain-containing protein</fullName>
    </recommendedName>
</protein>
<dbReference type="AlphaFoldDB" id="A0A3M8AM20"/>
<dbReference type="Proteomes" id="UP000275048">
    <property type="component" value="Unassembled WGS sequence"/>
</dbReference>
<comment type="caution">
    <text evidence="2">The sequence shown here is derived from an EMBL/GenBank/DDBJ whole genome shotgun (WGS) entry which is preliminary data.</text>
</comment>
<evidence type="ECO:0000259" key="1">
    <source>
        <dbReference type="Pfam" id="PF25109"/>
    </source>
</evidence>
<reference evidence="2 3" key="1">
    <citation type="submission" date="2018-10" db="EMBL/GenBank/DDBJ databases">
        <title>Isolation, diversity and antibacterial activity of antinobacteria from the wheat rhizosphere soil.</title>
        <authorList>
            <person name="Sun T."/>
        </authorList>
    </citation>
    <scope>NUCLEOTIDE SEQUENCE [LARGE SCALE GENOMIC DNA]</scope>
    <source>
        <strain evidence="2 3">SJ-23</strain>
    </source>
</reference>
<dbReference type="Gene3D" id="3.40.50.1000">
    <property type="entry name" value="HAD superfamily/HAD-like"/>
    <property type="match status" value="1"/>
</dbReference>
<evidence type="ECO:0000313" key="3">
    <source>
        <dbReference type="Proteomes" id="UP000275048"/>
    </source>
</evidence>
<dbReference type="RefSeq" id="WP_122935088.1">
    <property type="nucleotide sequence ID" value="NZ_JBHSNT010000007.1"/>
</dbReference>
<dbReference type="InterPro" id="IPR023214">
    <property type="entry name" value="HAD_sf"/>
</dbReference>
<gene>
    <name evidence="2" type="ORF">EDM22_00595</name>
</gene>
<dbReference type="Pfam" id="PF25109">
    <property type="entry name" value="HAD_PNKP"/>
    <property type="match status" value="1"/>
</dbReference>
<dbReference type="EMBL" id="RHHB01000001">
    <property type="protein sequence ID" value="RNB52250.1"/>
    <property type="molecule type" value="Genomic_DNA"/>
</dbReference>
<dbReference type="OrthoDB" id="5189293at2"/>
<dbReference type="InterPro" id="IPR036412">
    <property type="entry name" value="HAD-like_sf"/>
</dbReference>
<keyword evidence="3" id="KW-1185">Reference proteome</keyword>
<evidence type="ECO:0000313" key="2">
    <source>
        <dbReference type="EMBL" id="RNB52250.1"/>
    </source>
</evidence>